<comment type="caution">
    <text evidence="7">The sequence shown here is derived from an EMBL/GenBank/DDBJ whole genome shotgun (WGS) entry which is preliminary data.</text>
</comment>
<keyword evidence="4" id="KW-0862">Zinc</keyword>
<evidence type="ECO:0000256" key="4">
    <source>
        <dbReference type="ARBA" id="ARBA00022833"/>
    </source>
</evidence>
<dbReference type="GO" id="GO:0046872">
    <property type="term" value="F:metal ion binding"/>
    <property type="evidence" value="ECO:0007669"/>
    <property type="project" value="UniProtKB-KW"/>
</dbReference>
<evidence type="ECO:0000313" key="8">
    <source>
        <dbReference type="Proteomes" id="UP000220353"/>
    </source>
</evidence>
<keyword evidence="2" id="KW-0479">Metal-binding</keyword>
<dbReference type="GO" id="GO:0016811">
    <property type="term" value="F:hydrolase activity, acting on carbon-nitrogen (but not peptide) bonds, in linear amides"/>
    <property type="evidence" value="ECO:0007669"/>
    <property type="project" value="TreeGrafter"/>
</dbReference>
<evidence type="ECO:0000256" key="5">
    <source>
        <dbReference type="ARBA" id="ARBA00024029"/>
    </source>
</evidence>
<comment type="cofactor">
    <cofactor evidence="1">
        <name>Zn(2+)</name>
        <dbReference type="ChEBI" id="CHEBI:29105"/>
    </cofactor>
</comment>
<reference evidence="6" key="3">
    <citation type="submission" date="2019-10" db="EMBL/GenBank/DDBJ databases">
        <authorList>
            <person name="Sugawara M."/>
            <person name="Epstein B."/>
            <person name="Badgley B."/>
            <person name="Unno T."/>
            <person name="Xu L."/>
            <person name="Reese J."/>
            <person name="Gyaneshwar P."/>
            <person name="Denny R."/>
            <person name="Mudege J."/>
            <person name="Bharti A."/>
            <person name="Farmer A."/>
            <person name="May G."/>
            <person name="Woodward J."/>
            <person name="Medigue C."/>
            <person name="Vallenet D."/>
            <person name="Lajus A."/>
            <person name="Rouy Z."/>
            <person name="Martinez-Vaz B."/>
            <person name="Tiffin P."/>
            <person name="Young N."/>
            <person name="Sadowsky M."/>
        </authorList>
    </citation>
    <scope>NUCLEOTIDE SEQUENCE</scope>
    <source>
        <strain evidence="6">USDA205</strain>
    </source>
</reference>
<dbReference type="PANTHER" id="PTHR35005">
    <property type="entry name" value="3-DEHYDRO-SCYLLO-INOSOSE HYDROLASE"/>
    <property type="match status" value="1"/>
</dbReference>
<dbReference type="EMBL" id="NWTC01000007">
    <property type="protein sequence ID" value="PDT47798.1"/>
    <property type="molecule type" value="Genomic_DNA"/>
</dbReference>
<reference evidence="6 9" key="1">
    <citation type="journal article" date="2013" name="Genome Biol.">
        <title>Comparative genomics of the core and accessory genomes of 48 Sinorhizobium strains comprising five genospecies.</title>
        <authorList>
            <person name="Sugawara M."/>
            <person name="Epstein B."/>
            <person name="Badgley B.D."/>
            <person name="Unno T."/>
            <person name="Xu L."/>
            <person name="Reese J."/>
            <person name="Gyaneshwar P."/>
            <person name="Denny R."/>
            <person name="Mudge J."/>
            <person name="Bharti A.K."/>
            <person name="Farmer A.D."/>
            <person name="May G.D."/>
            <person name="Woodward J.E."/>
            <person name="Medigue C."/>
            <person name="Vallenet D."/>
            <person name="Lajus A."/>
            <person name="Rouy Z."/>
            <person name="Martinez-Vaz B."/>
            <person name="Tiffin P."/>
            <person name="Young N.D."/>
            <person name="Sadowsky M.J."/>
        </authorList>
    </citation>
    <scope>NUCLEOTIDE SEQUENCE [LARGE SCALE GENOMIC DNA]</scope>
    <source>
        <strain evidence="6 9">USDA205</strain>
    </source>
</reference>
<organism evidence="7 8">
    <name type="scientific">Rhizobium fredii</name>
    <name type="common">Sinorhizobium fredii</name>
    <dbReference type="NCBI Taxonomy" id="380"/>
    <lineage>
        <taxon>Bacteria</taxon>
        <taxon>Pseudomonadati</taxon>
        <taxon>Pseudomonadota</taxon>
        <taxon>Alphaproteobacteria</taxon>
        <taxon>Hyphomicrobiales</taxon>
        <taxon>Rhizobiaceae</taxon>
        <taxon>Sinorhizobium/Ensifer group</taxon>
        <taxon>Sinorhizobium</taxon>
    </lineage>
</organism>
<dbReference type="EMBL" id="WISZ01000137">
    <property type="protein sequence ID" value="MQX09883.1"/>
    <property type="molecule type" value="Genomic_DNA"/>
</dbReference>
<dbReference type="InterPro" id="IPR003785">
    <property type="entry name" value="Creatininase/forma_Hydrolase"/>
</dbReference>
<gene>
    <name evidence="7" type="ORF">CO661_10895</name>
    <name evidence="6" type="ORF">GHK48_16855</name>
</gene>
<dbReference type="Gene3D" id="3.40.50.10310">
    <property type="entry name" value="Creatininase"/>
    <property type="match status" value="1"/>
</dbReference>
<evidence type="ECO:0000313" key="6">
    <source>
        <dbReference type="EMBL" id="MQX09883.1"/>
    </source>
</evidence>
<evidence type="ECO:0000313" key="7">
    <source>
        <dbReference type="EMBL" id="PDT47798.1"/>
    </source>
</evidence>
<dbReference type="Proteomes" id="UP000466694">
    <property type="component" value="Unassembled WGS sequence"/>
</dbReference>
<name>A0A2A6LZJ8_RHIFR</name>
<dbReference type="AlphaFoldDB" id="A0A2A6LZJ8"/>
<reference evidence="7 8" key="2">
    <citation type="submission" date="2017-09" db="EMBL/GenBank/DDBJ databases">
        <title>Comparative genomics of rhizobia isolated from Phaseolus vulgaris in China.</title>
        <authorList>
            <person name="Tong W."/>
        </authorList>
    </citation>
    <scope>NUCLEOTIDE SEQUENCE [LARGE SCALE GENOMIC DNA]</scope>
    <source>
        <strain evidence="7 8">PCH1</strain>
    </source>
</reference>
<protein>
    <submittedName>
        <fullName evidence="6 7">Creatininase</fullName>
    </submittedName>
</protein>
<dbReference type="PANTHER" id="PTHR35005:SF1">
    <property type="entry name" value="2-AMINO-5-FORMYLAMINO-6-RIBOSYLAMINOPYRIMIDIN-4(3H)-ONE 5'-MONOPHOSPHATE DEFORMYLASE"/>
    <property type="match status" value="1"/>
</dbReference>
<comment type="similarity">
    <text evidence="5">Belongs to the creatininase superfamily.</text>
</comment>
<sequence>MSLPKPRWGDNPAALAAAERRDWIAVLPLGAQEQHGPHLPFETDRLIAEGIVDRVIARLPQGLPATFLPVEPIGYSIEHLDVAGTRTLAYGEAIARWLGIAENLSRLGIRKFVMLNAHGGNSPLMTIVATEARMRFGMLAVATSWTRFGQPEGWISAEDKAIDIHGGDIETSVMLALHPDKVDMAKARHFPSRQSEFQRRFKHLRAYGPHAFGWKMSDLNPDGVAGNAAAATPERGEALLGHAVGGIIELLRDVQAFDIGDFA</sequence>
<proteinExistence type="inferred from homology"/>
<dbReference type="InterPro" id="IPR024087">
    <property type="entry name" value="Creatininase-like_sf"/>
</dbReference>
<evidence type="ECO:0000256" key="1">
    <source>
        <dbReference type="ARBA" id="ARBA00001947"/>
    </source>
</evidence>
<dbReference type="Proteomes" id="UP000220353">
    <property type="component" value="Unassembled WGS sequence"/>
</dbReference>
<accession>A0A2A6LZJ8</accession>
<dbReference type="GeneID" id="48974565"/>
<keyword evidence="3" id="KW-0378">Hydrolase</keyword>
<dbReference type="Pfam" id="PF02633">
    <property type="entry name" value="Creatininase"/>
    <property type="match status" value="1"/>
</dbReference>
<evidence type="ECO:0000313" key="9">
    <source>
        <dbReference type="Proteomes" id="UP000466694"/>
    </source>
</evidence>
<evidence type="ECO:0000256" key="2">
    <source>
        <dbReference type="ARBA" id="ARBA00022723"/>
    </source>
</evidence>
<dbReference type="GO" id="GO:0009231">
    <property type="term" value="P:riboflavin biosynthetic process"/>
    <property type="evidence" value="ECO:0007669"/>
    <property type="project" value="TreeGrafter"/>
</dbReference>
<dbReference type="SUPFAM" id="SSF102215">
    <property type="entry name" value="Creatininase"/>
    <property type="match status" value="1"/>
</dbReference>
<evidence type="ECO:0000256" key="3">
    <source>
        <dbReference type="ARBA" id="ARBA00022801"/>
    </source>
</evidence>
<dbReference type="RefSeq" id="WP_014329831.1">
    <property type="nucleotide sequence ID" value="NZ_BJNI01000021.1"/>
</dbReference>